<keyword evidence="3" id="KW-1185">Reference proteome</keyword>
<evidence type="ECO:0000256" key="1">
    <source>
        <dbReference type="SAM" id="MobiDB-lite"/>
    </source>
</evidence>
<feature type="region of interest" description="Disordered" evidence="1">
    <location>
        <begin position="196"/>
        <end position="236"/>
    </location>
</feature>
<feature type="region of interest" description="Disordered" evidence="1">
    <location>
        <begin position="452"/>
        <end position="475"/>
    </location>
</feature>
<dbReference type="Proteomes" id="UP001057375">
    <property type="component" value="Unassembled WGS sequence"/>
</dbReference>
<feature type="compositionally biased region" description="Basic and acidic residues" evidence="1">
    <location>
        <begin position="219"/>
        <end position="236"/>
    </location>
</feature>
<dbReference type="EMBL" id="BQXS01010991">
    <property type="protein sequence ID" value="GKT35451.1"/>
    <property type="molecule type" value="Genomic_DNA"/>
</dbReference>
<evidence type="ECO:0000313" key="2">
    <source>
        <dbReference type="EMBL" id="GKT35451.1"/>
    </source>
</evidence>
<evidence type="ECO:0000313" key="3">
    <source>
        <dbReference type="Proteomes" id="UP001057375"/>
    </source>
</evidence>
<accession>A0ABQ5KTY1</accession>
<feature type="compositionally biased region" description="Basic residues" evidence="1">
    <location>
        <begin position="196"/>
        <end position="208"/>
    </location>
</feature>
<feature type="compositionally biased region" description="Basic and acidic residues" evidence="1">
    <location>
        <begin position="452"/>
        <end position="470"/>
    </location>
</feature>
<proteinExistence type="predicted"/>
<protein>
    <submittedName>
        <fullName evidence="2">Uncharacterized protein</fullName>
    </submittedName>
</protein>
<reference evidence="2" key="1">
    <citation type="submission" date="2022-03" db="EMBL/GenBank/DDBJ databases">
        <title>Draft genome sequence of Aduncisulcus paluster, a free-living microaerophilic Fornicata.</title>
        <authorList>
            <person name="Yuyama I."/>
            <person name="Kume K."/>
            <person name="Tamura T."/>
            <person name="Inagaki Y."/>
            <person name="Hashimoto T."/>
        </authorList>
    </citation>
    <scope>NUCLEOTIDE SEQUENCE</scope>
    <source>
        <strain evidence="2">NY0171</strain>
    </source>
</reference>
<gene>
    <name evidence="2" type="ORF">ADUPG1_008609</name>
</gene>
<comment type="caution">
    <text evidence="2">The sequence shown here is derived from an EMBL/GenBank/DDBJ whole genome shotgun (WGS) entry which is preliminary data.</text>
</comment>
<name>A0ABQ5KTY1_9EUKA</name>
<organism evidence="2 3">
    <name type="scientific">Aduncisulcus paluster</name>
    <dbReference type="NCBI Taxonomy" id="2918883"/>
    <lineage>
        <taxon>Eukaryota</taxon>
        <taxon>Metamonada</taxon>
        <taxon>Carpediemonas-like organisms</taxon>
        <taxon>Aduncisulcus</taxon>
    </lineage>
</organism>
<sequence length="1149" mass="131243">MNNFDELVISLYSDNLKAYSAFHEQLFHSPTLDLRKIAFSEKNVSENLIPILLTPHFAKNISRVLIPESLDDKNACFPACSGFDYNGRRLCPFPSPLYAPPLCDIIEIVILLCQRRYQSIRDKDETIFEFTSSNKAFGIPIHGYSVLDLPSDDSLLSHPLLTFIEYLRCVKSALIVYSVQKDKVFVRRADIMSIPKSKKDKKKTRGKGQKSGVKQSRKKQFDTGEKEDHEKELKKEPVKRSCHLMISDPNQYNPREILTDNLNIYCGDDDKLLRCPIYLCLFHFAGLCVGEASCKSFIGFSHSSCSNNIYYKYGVKTNHFFIDVSPLIDPHIYEAIYSILIWTKSISYFNFLDVASNEAIRRKSINLQRLKLSTSVKDVQRIDSLISRKKGYISFPIKDFQASLPFDIARKIGSFTSYSNVMTPSQLLDLWLTYDSAFIPAFKTLLEEAKEKEKEEAKEEEKEKGDEDKLMTSSSTSTIAKLERMVRSQHHRVKMPGVSWMSEHGYEVCNIIKTLDYLHGLYSSVEDRFDCWLNDVYTARDLKASDFRMFDPCAMYPSFFNEDLCTEFVNNLYPYKDEIDDGFSQTVATSGWSAITDLSWIPCYMNCQLLFPILMPFVAKEGSFFPIVLGRIDQIRSLSLHEHIVGSALMWEKKITSLCFDPIVPSHLYIESEKDEGEKEIEGEREDIEVKTQNNMNVFSNERLLRYEWFLSELFGRSVTSLKELTLCGFHVRCVSLDDDSILHAGVGKESNFRRFEKEAIRKVEFMRQCGSLESIISHNIVFESIPKDFFGKESTGSMKDSGDISSFSVVQFFCALFSHPGFKWIRLGDWTFKAGSLSHLPNASVEKIRDSIKNCSELSEFVFEPFFSSIACSFDDIEDFKVFCYILTALSECSSLKEVCFPSVSIKGFKKDTDVSASSDDSASNISLQVDTGLSIFISSLPSSVEILQLDSLPLGLTSLESLVKFVSRPDVSIRDLSLGKCLDVISDPTTDSGFSCFISLLDALAHSIKTLYLYDINGIIQSCLTKFDLKYRELLIQAFVKMTHLETLSCRDVIEGRKNDEENMFLKIIIEAMSRDAFKFCHGLAFSTSNLIPVTKKDLMTLIGAFISLVERFPHIERWISLPKTKEMAEIKREIPEEYRSLFQFSY</sequence>
<dbReference type="SUPFAM" id="SSF52047">
    <property type="entry name" value="RNI-like"/>
    <property type="match status" value="1"/>
</dbReference>